<dbReference type="RefSeq" id="WP_166374415.1">
    <property type="nucleotide sequence ID" value="NZ_CBCRZM010000003.1"/>
</dbReference>
<dbReference type="Proteomes" id="UP001321186">
    <property type="component" value="Unassembled WGS sequence"/>
</dbReference>
<dbReference type="EMBL" id="JAANOH010000003">
    <property type="protein sequence ID" value="MCZ2475543.1"/>
    <property type="molecule type" value="Genomic_DNA"/>
</dbReference>
<proteinExistence type="predicted"/>
<accession>A0ABT4JH23</accession>
<keyword evidence="1" id="KW-0812">Transmembrane</keyword>
<reference evidence="2 3" key="1">
    <citation type="submission" date="2020-03" db="EMBL/GenBank/DDBJ databases">
        <authorList>
            <person name="Pitt A."/>
            <person name="Hahn M.W."/>
        </authorList>
    </citation>
    <scope>NUCLEOTIDE SEQUENCE [LARGE SCALE GENOMIC DNA]</scope>
    <source>
        <strain evidence="2 3">5A-MARBSE</strain>
    </source>
</reference>
<keyword evidence="1" id="KW-1133">Transmembrane helix</keyword>
<evidence type="ECO:0000313" key="3">
    <source>
        <dbReference type="Proteomes" id="UP001321186"/>
    </source>
</evidence>
<protein>
    <recommendedName>
        <fullName evidence="4">Bacterial Pleckstrin homology domain-containing protein</fullName>
    </recommendedName>
</protein>
<gene>
    <name evidence="2" type="ORF">G9H61_08805</name>
</gene>
<organism evidence="2 3">
    <name type="scientific">Aquirufa ecclesiirivi</name>
    <dbReference type="NCBI Taxonomy" id="2715124"/>
    <lineage>
        <taxon>Bacteria</taxon>
        <taxon>Pseudomonadati</taxon>
        <taxon>Bacteroidota</taxon>
        <taxon>Cytophagia</taxon>
        <taxon>Cytophagales</taxon>
        <taxon>Flectobacillaceae</taxon>
        <taxon>Aquirufa</taxon>
    </lineage>
</organism>
<evidence type="ECO:0000256" key="1">
    <source>
        <dbReference type="SAM" id="Phobius"/>
    </source>
</evidence>
<name>A0ABT4JH23_9BACT</name>
<evidence type="ECO:0000313" key="2">
    <source>
        <dbReference type="EMBL" id="MCZ2475543.1"/>
    </source>
</evidence>
<feature type="transmembrane region" description="Helical" evidence="1">
    <location>
        <begin position="17"/>
        <end position="34"/>
    </location>
</feature>
<keyword evidence="3" id="KW-1185">Reference proteome</keyword>
<comment type="caution">
    <text evidence="2">The sequence shown here is derived from an EMBL/GenBank/DDBJ whole genome shotgun (WGS) entry which is preliminary data.</text>
</comment>
<feature type="transmembrane region" description="Helical" evidence="1">
    <location>
        <begin position="54"/>
        <end position="71"/>
    </location>
</feature>
<evidence type="ECO:0008006" key="4">
    <source>
        <dbReference type="Google" id="ProtNLM"/>
    </source>
</evidence>
<keyword evidence="1" id="KW-0472">Membrane</keyword>
<sequence length="169" mass="19679">MTIEKKLFSETQKFNQWWLWVILIGFCAYFLWGAYKQLFQGIAFGDNPMSNEGLLITSFIFAAILLFFLNVKLETYIQSNGVYVRFFPFHFTFQYYSFEELNKVYVRKYAPLWEYGGWGLRYGMFGRGKAFNVSGNQGLQLEFKDGSNLLIGTQKPIEIAEVLTLLGKS</sequence>